<dbReference type="GO" id="GO:0004252">
    <property type="term" value="F:serine-type endopeptidase activity"/>
    <property type="evidence" value="ECO:0007669"/>
    <property type="project" value="InterPro"/>
</dbReference>
<feature type="domain" description="Peptidase S54 rhomboid" evidence="8">
    <location>
        <begin position="117"/>
        <end position="247"/>
    </location>
</feature>
<dbReference type="PANTHER" id="PTHR43731:SF14">
    <property type="entry name" value="PRESENILIN-ASSOCIATED RHOMBOID-LIKE PROTEIN, MITOCHONDRIAL"/>
    <property type="match status" value="1"/>
</dbReference>
<protein>
    <submittedName>
        <fullName evidence="9">Rhomboid family intramembrane serine protease</fullName>
    </submittedName>
</protein>
<dbReference type="KEGG" id="git:C6V83_01595"/>
<reference evidence="9 10" key="1">
    <citation type="submission" date="2018-03" db="EMBL/GenBank/DDBJ databases">
        <title>Characteristics and genome of n-alkane degrading marine bacteria Gordonia iterans isolated from crude oil contaminated in Tae-an, South Korea.</title>
        <authorList>
            <person name="Lee S.-S."/>
            <person name="Kim H."/>
        </authorList>
    </citation>
    <scope>NUCLEOTIDE SEQUENCE [LARGE SCALE GENOMIC DNA]</scope>
    <source>
        <strain evidence="9 10">Co17</strain>
    </source>
</reference>
<keyword evidence="9" id="KW-0645">Protease</keyword>
<dbReference type="GO" id="GO:0006508">
    <property type="term" value="P:proteolysis"/>
    <property type="evidence" value="ECO:0007669"/>
    <property type="project" value="UniProtKB-KW"/>
</dbReference>
<feature type="transmembrane region" description="Helical" evidence="7">
    <location>
        <begin position="127"/>
        <end position="146"/>
    </location>
</feature>
<name>A0A2S0KBX7_9ACTN</name>
<proteinExistence type="inferred from homology"/>
<keyword evidence="6 7" id="KW-0472">Membrane</keyword>
<gene>
    <name evidence="9" type="ORF">C6V83_01595</name>
</gene>
<evidence type="ECO:0000256" key="4">
    <source>
        <dbReference type="ARBA" id="ARBA00022801"/>
    </source>
</evidence>
<comment type="subcellular location">
    <subcellularLocation>
        <location evidence="1">Membrane</location>
        <topology evidence="1">Multi-pass membrane protein</topology>
    </subcellularLocation>
</comment>
<evidence type="ECO:0000256" key="2">
    <source>
        <dbReference type="ARBA" id="ARBA00009045"/>
    </source>
</evidence>
<sequence>MTPTCHRHPDRPTALSCTRCGRSACPDCLRPAPVGQHCSDCVAREQAAARVDPAAAAQGSHTTPYVTYTLIGANLLLFLACIVQAGTGALRDRADLWTSSIMRDGVLITGYDDVFLGEYWRLLSSGFLHWSIVHIAVNMISLYIIGRDLEQHFGPARYGVVYLTSLLGGSAAVVILERENALTAGASGAIYGLLGAILVVVLRLKLPATSVLTIIALNIVVSFTIPGISLWAHLGGLVFGALGALAVLWLPAVALAPEDRTQTKVSVVGWTALAALLVAAIALGVGYSMALSP</sequence>
<feature type="transmembrane region" description="Helical" evidence="7">
    <location>
        <begin position="211"/>
        <end position="231"/>
    </location>
</feature>
<keyword evidence="4" id="KW-0378">Hydrolase</keyword>
<evidence type="ECO:0000259" key="8">
    <source>
        <dbReference type="Pfam" id="PF01694"/>
    </source>
</evidence>
<accession>A0A2S0KBX7</accession>
<dbReference type="PANTHER" id="PTHR43731">
    <property type="entry name" value="RHOMBOID PROTEASE"/>
    <property type="match status" value="1"/>
</dbReference>
<feature type="transmembrane region" description="Helical" evidence="7">
    <location>
        <begin position="267"/>
        <end position="290"/>
    </location>
</feature>
<evidence type="ECO:0000313" key="10">
    <source>
        <dbReference type="Proteomes" id="UP000239814"/>
    </source>
</evidence>
<feature type="transmembrane region" description="Helical" evidence="7">
    <location>
        <begin position="237"/>
        <end position="255"/>
    </location>
</feature>
<dbReference type="EMBL" id="CP027433">
    <property type="protein sequence ID" value="AVL99178.1"/>
    <property type="molecule type" value="Genomic_DNA"/>
</dbReference>
<feature type="transmembrane region" description="Helical" evidence="7">
    <location>
        <begin position="65"/>
        <end position="87"/>
    </location>
</feature>
<dbReference type="InterPro" id="IPR035952">
    <property type="entry name" value="Rhomboid-like_sf"/>
</dbReference>
<evidence type="ECO:0000256" key="5">
    <source>
        <dbReference type="ARBA" id="ARBA00022989"/>
    </source>
</evidence>
<dbReference type="OrthoDB" id="9807874at2"/>
<keyword evidence="5 7" id="KW-1133">Transmembrane helix</keyword>
<organism evidence="9 10">
    <name type="scientific">Gordonia iterans</name>
    <dbReference type="NCBI Taxonomy" id="1004901"/>
    <lineage>
        <taxon>Bacteria</taxon>
        <taxon>Bacillati</taxon>
        <taxon>Actinomycetota</taxon>
        <taxon>Actinomycetes</taxon>
        <taxon>Mycobacteriales</taxon>
        <taxon>Gordoniaceae</taxon>
        <taxon>Gordonia</taxon>
    </lineage>
</organism>
<dbReference type="GO" id="GO:0016020">
    <property type="term" value="C:membrane"/>
    <property type="evidence" value="ECO:0007669"/>
    <property type="project" value="UniProtKB-SubCell"/>
</dbReference>
<evidence type="ECO:0000313" key="9">
    <source>
        <dbReference type="EMBL" id="AVL99178.1"/>
    </source>
</evidence>
<evidence type="ECO:0000256" key="7">
    <source>
        <dbReference type="SAM" id="Phobius"/>
    </source>
</evidence>
<comment type="similarity">
    <text evidence="2">Belongs to the peptidase S54 family.</text>
</comment>
<dbReference type="InterPro" id="IPR050925">
    <property type="entry name" value="Rhomboid_protease_S54"/>
</dbReference>
<dbReference type="Proteomes" id="UP000239814">
    <property type="component" value="Chromosome"/>
</dbReference>
<dbReference type="RefSeq" id="WP_105940914.1">
    <property type="nucleotide sequence ID" value="NZ_CP027433.1"/>
</dbReference>
<dbReference type="Gene3D" id="1.20.1540.10">
    <property type="entry name" value="Rhomboid-like"/>
    <property type="match status" value="1"/>
</dbReference>
<feature type="transmembrane region" description="Helical" evidence="7">
    <location>
        <begin position="158"/>
        <end position="176"/>
    </location>
</feature>
<feature type="transmembrane region" description="Helical" evidence="7">
    <location>
        <begin position="182"/>
        <end position="204"/>
    </location>
</feature>
<evidence type="ECO:0000256" key="1">
    <source>
        <dbReference type="ARBA" id="ARBA00004141"/>
    </source>
</evidence>
<dbReference type="SUPFAM" id="SSF144091">
    <property type="entry name" value="Rhomboid-like"/>
    <property type="match status" value="1"/>
</dbReference>
<dbReference type="Pfam" id="PF01694">
    <property type="entry name" value="Rhomboid"/>
    <property type="match status" value="1"/>
</dbReference>
<dbReference type="InterPro" id="IPR022764">
    <property type="entry name" value="Peptidase_S54_rhomboid_dom"/>
</dbReference>
<evidence type="ECO:0000256" key="6">
    <source>
        <dbReference type="ARBA" id="ARBA00023136"/>
    </source>
</evidence>
<keyword evidence="10" id="KW-1185">Reference proteome</keyword>
<keyword evidence="3 7" id="KW-0812">Transmembrane</keyword>
<evidence type="ECO:0000256" key="3">
    <source>
        <dbReference type="ARBA" id="ARBA00022692"/>
    </source>
</evidence>
<dbReference type="AlphaFoldDB" id="A0A2S0KBX7"/>